<evidence type="ECO:0000313" key="3">
    <source>
        <dbReference type="EMBL" id="POA97313.1"/>
    </source>
</evidence>
<dbReference type="Gene3D" id="3.40.50.300">
    <property type="entry name" value="P-loop containing nucleotide triphosphate hydrolases"/>
    <property type="match status" value="1"/>
</dbReference>
<evidence type="ECO:0000256" key="1">
    <source>
        <dbReference type="SAM" id="MobiDB-lite"/>
    </source>
</evidence>
<dbReference type="GO" id="GO:0016887">
    <property type="term" value="F:ATP hydrolysis activity"/>
    <property type="evidence" value="ECO:0007669"/>
    <property type="project" value="InterPro"/>
</dbReference>
<dbReference type="Pfam" id="PF13401">
    <property type="entry name" value="AAA_22"/>
    <property type="match status" value="1"/>
</dbReference>
<dbReference type="SMART" id="SM00382">
    <property type="entry name" value="AAA"/>
    <property type="match status" value="1"/>
</dbReference>
<keyword evidence="4" id="KW-1185">Reference proteome</keyword>
<feature type="compositionally biased region" description="Basic residues" evidence="1">
    <location>
        <begin position="360"/>
        <end position="370"/>
    </location>
</feature>
<comment type="caution">
    <text evidence="3">The sequence shown here is derived from an EMBL/GenBank/DDBJ whole genome shotgun (WGS) entry which is preliminary data.</text>
</comment>
<dbReference type="AlphaFoldDB" id="A0A2K4MJQ6"/>
<protein>
    <recommendedName>
        <fullName evidence="2">AAA+ ATPase domain-containing protein</fullName>
    </recommendedName>
</protein>
<feature type="compositionally biased region" description="Basic and acidic residues" evidence="1">
    <location>
        <begin position="350"/>
        <end position="359"/>
    </location>
</feature>
<sequence>MNTLPNQNQEQNMREAHVADFLSRRINHPKLNDALKQLEDTLWQKSHPDIIVLTGPTGVGKSTLAEKLEQRIQERFATDMRRQIDMVPVLHLSILSAGSSTFNWKELYSRMLQQLSSVSPQLTLPFDTDEMMLIDEPIKLGRSAPTANSLQSALGKAVKKRGVRAIILDEANQLLLGHKAQEQSRQYEILKSLAASTNAVIILVGTYDLLSIQEQSAQLVRRTRIIKLPHYHRTDKDDWESFCSSLSTLISWMNLPRQPDLLHKAEYFYLKSAGCIGILKPWLDSAYEYCRVHGLDQLDMNVVEQLAPENRSILTILKEAQAGEIRLQDIPMDELRQHCLLGEKDYKESHHYRDDDNHRYGKPKQKRRPGERKPTRDQTGWQP</sequence>
<proteinExistence type="predicted"/>
<reference evidence="3 4" key="1">
    <citation type="submission" date="2018-01" db="EMBL/GenBank/DDBJ databases">
        <title>Genomic Sequence of Chromobacterium MWU13-2610 from wild cranberry bogs within the Cape Cod National Seashore.</title>
        <authorList>
            <person name="O'Hara-Hanley K."/>
            <person name="Soby S."/>
            <person name="Harrison A."/>
        </authorList>
    </citation>
    <scope>NUCLEOTIDE SEQUENCE [LARGE SCALE GENOMIC DNA]</scope>
    <source>
        <strain evidence="3 4">MWU13-2610</strain>
    </source>
</reference>
<evidence type="ECO:0000259" key="2">
    <source>
        <dbReference type="SMART" id="SM00382"/>
    </source>
</evidence>
<feature type="region of interest" description="Disordered" evidence="1">
    <location>
        <begin position="350"/>
        <end position="383"/>
    </location>
</feature>
<dbReference type="InterPro" id="IPR003593">
    <property type="entry name" value="AAA+_ATPase"/>
</dbReference>
<name>A0A2K4MJQ6_9NEIS</name>
<feature type="domain" description="AAA+ ATPase" evidence="2">
    <location>
        <begin position="47"/>
        <end position="230"/>
    </location>
</feature>
<dbReference type="InterPro" id="IPR027417">
    <property type="entry name" value="P-loop_NTPase"/>
</dbReference>
<gene>
    <name evidence="3" type="ORF">C2134_15835</name>
</gene>
<dbReference type="Proteomes" id="UP000236416">
    <property type="component" value="Unassembled WGS sequence"/>
</dbReference>
<accession>A0A2K4MJQ6</accession>
<dbReference type="RefSeq" id="WP_103321107.1">
    <property type="nucleotide sequence ID" value="NZ_PPTF01000073.1"/>
</dbReference>
<dbReference type="EMBL" id="PPTF01000073">
    <property type="protein sequence ID" value="POA97313.1"/>
    <property type="molecule type" value="Genomic_DNA"/>
</dbReference>
<dbReference type="SUPFAM" id="SSF52540">
    <property type="entry name" value="P-loop containing nucleoside triphosphate hydrolases"/>
    <property type="match status" value="1"/>
</dbReference>
<evidence type="ECO:0000313" key="4">
    <source>
        <dbReference type="Proteomes" id="UP000236416"/>
    </source>
</evidence>
<organism evidence="3 4">
    <name type="scientific">Chromobacterium sinusclupearum</name>
    <dbReference type="NCBI Taxonomy" id="2077146"/>
    <lineage>
        <taxon>Bacteria</taxon>
        <taxon>Pseudomonadati</taxon>
        <taxon>Pseudomonadota</taxon>
        <taxon>Betaproteobacteria</taxon>
        <taxon>Neisseriales</taxon>
        <taxon>Chromobacteriaceae</taxon>
        <taxon>Chromobacterium</taxon>
    </lineage>
</organism>
<dbReference type="InterPro" id="IPR049945">
    <property type="entry name" value="AAA_22"/>
</dbReference>